<evidence type="ECO:0000313" key="2">
    <source>
        <dbReference type="Proteomes" id="UP000215506"/>
    </source>
</evidence>
<proteinExistence type="predicted"/>
<dbReference type="Proteomes" id="UP000215506">
    <property type="component" value="Unassembled WGS sequence"/>
</dbReference>
<dbReference type="SUPFAM" id="SSF56634">
    <property type="entry name" value="Heme-dependent catalase-like"/>
    <property type="match status" value="1"/>
</dbReference>
<keyword evidence="2" id="KW-1185">Reference proteome</keyword>
<sequence>MKAERLVEESFELVARARRARVFHPRGLWFSGHLRPDPAFERYFGDGERDVEVRLSKALGMPGRVPDAVGIGLRVRTPGGRWDLALASTPTGTLTRFFAIPVPSWRHATYGTLMAYRFDGGDPQWIFARPNADQPADASLATLREYATTHGLGFTLTAARLNGPEEPFADLRLTAETVAPPPEDAVDPTLHHPPGVALAPQFITRLRRSAYRGSREGRGAEPSSGPTS</sequence>
<evidence type="ECO:0000313" key="1">
    <source>
        <dbReference type="EMBL" id="OXR42237.1"/>
    </source>
</evidence>
<accession>A0A231H044</accession>
<comment type="caution">
    <text evidence="1">The sequence shown here is derived from an EMBL/GenBank/DDBJ whole genome shotgun (WGS) entry which is preliminary data.</text>
</comment>
<gene>
    <name evidence="1" type="ORF">B7C42_05836</name>
</gene>
<organism evidence="1 2">
    <name type="scientific">Nocardia cerradoensis</name>
    <dbReference type="NCBI Taxonomy" id="85688"/>
    <lineage>
        <taxon>Bacteria</taxon>
        <taxon>Bacillati</taxon>
        <taxon>Actinomycetota</taxon>
        <taxon>Actinomycetes</taxon>
        <taxon>Mycobacteriales</taxon>
        <taxon>Nocardiaceae</taxon>
        <taxon>Nocardia</taxon>
    </lineage>
</organism>
<protein>
    <recommendedName>
        <fullName evidence="3">Phosphodiesterase</fullName>
    </recommendedName>
</protein>
<dbReference type="RefSeq" id="WP_094027192.1">
    <property type="nucleotide sequence ID" value="NZ_NGAF01000015.1"/>
</dbReference>
<dbReference type="InterPro" id="IPR020835">
    <property type="entry name" value="Catalase_sf"/>
</dbReference>
<dbReference type="GO" id="GO:0020037">
    <property type="term" value="F:heme binding"/>
    <property type="evidence" value="ECO:0007669"/>
    <property type="project" value="InterPro"/>
</dbReference>
<reference evidence="1 2" key="1">
    <citation type="submission" date="2017-07" db="EMBL/GenBank/DDBJ databases">
        <title>First draft Genome Sequence of Nocardia cerradoensis isolated from human infection.</title>
        <authorList>
            <person name="Carrasco G."/>
        </authorList>
    </citation>
    <scope>NUCLEOTIDE SEQUENCE [LARGE SCALE GENOMIC DNA]</scope>
    <source>
        <strain evidence="1 2">CNM20130759</strain>
    </source>
</reference>
<evidence type="ECO:0008006" key="3">
    <source>
        <dbReference type="Google" id="ProtNLM"/>
    </source>
</evidence>
<dbReference type="AlphaFoldDB" id="A0A231H044"/>
<name>A0A231H044_9NOCA</name>
<dbReference type="EMBL" id="NGAF01000015">
    <property type="protein sequence ID" value="OXR42237.1"/>
    <property type="molecule type" value="Genomic_DNA"/>
</dbReference>